<feature type="compositionally biased region" description="Pro residues" evidence="12">
    <location>
        <begin position="266"/>
        <end position="277"/>
    </location>
</feature>
<dbReference type="InterPro" id="IPR013886">
    <property type="entry name" value="PI31_Prot_C"/>
</dbReference>
<evidence type="ECO:0000256" key="6">
    <source>
        <dbReference type="ARBA" id="ARBA00022490"/>
    </source>
</evidence>
<evidence type="ECO:0000256" key="11">
    <source>
        <dbReference type="ARBA" id="ARBA00024805"/>
    </source>
</evidence>
<evidence type="ECO:0000256" key="9">
    <source>
        <dbReference type="ARBA" id="ARBA00022942"/>
    </source>
</evidence>
<feature type="compositionally biased region" description="Low complexity" evidence="12">
    <location>
        <begin position="249"/>
        <end position="265"/>
    </location>
</feature>
<dbReference type="PANTHER" id="PTHR13266:SF1">
    <property type="entry name" value="PROTEASOME INHIBITOR PI31 SUBUNIT"/>
    <property type="match status" value="1"/>
</dbReference>
<keyword evidence="8" id="KW-0256">Endoplasmic reticulum</keyword>
<dbReference type="GO" id="GO:0000502">
    <property type="term" value="C:proteasome complex"/>
    <property type="evidence" value="ECO:0007669"/>
    <property type="project" value="UniProtKB-KW"/>
</dbReference>
<dbReference type="GO" id="GO:0070628">
    <property type="term" value="F:proteasome binding"/>
    <property type="evidence" value="ECO:0007669"/>
    <property type="project" value="InterPro"/>
</dbReference>
<keyword evidence="6" id="KW-0963">Cytoplasm</keyword>
<dbReference type="Gene3D" id="3.40.1000.30">
    <property type="match status" value="1"/>
</dbReference>
<feature type="domain" description="PI31 proteasome regulator C-terminal" evidence="13">
    <location>
        <begin position="201"/>
        <end position="268"/>
    </location>
</feature>
<protein>
    <recommendedName>
        <fullName evidence="4">Proteasome inhibitor PI31 subunit</fullName>
    </recommendedName>
</protein>
<feature type="domain" description="PI31 proteasome regulator N-terminal" evidence="14">
    <location>
        <begin position="17"/>
        <end position="149"/>
    </location>
</feature>
<dbReference type="GO" id="GO:0043161">
    <property type="term" value="P:proteasome-mediated ubiquitin-dependent protein catabolic process"/>
    <property type="evidence" value="ECO:0007669"/>
    <property type="project" value="InterPro"/>
</dbReference>
<comment type="subcellular location">
    <subcellularLocation>
        <location evidence="2">Cytoplasm</location>
    </subcellularLocation>
    <subcellularLocation>
        <location evidence="1">Endoplasmic reticulum</location>
    </subcellularLocation>
</comment>
<dbReference type="InterPro" id="IPR021625">
    <property type="entry name" value="PI31_Prot_N"/>
</dbReference>
<evidence type="ECO:0000256" key="5">
    <source>
        <dbReference type="ARBA" id="ARBA00022481"/>
    </source>
</evidence>
<feature type="region of interest" description="Disordered" evidence="12">
    <location>
        <begin position="236"/>
        <end position="287"/>
    </location>
</feature>
<dbReference type="PANTHER" id="PTHR13266">
    <property type="entry name" value="PROTEASOME INHIBITOR"/>
    <property type="match status" value="1"/>
</dbReference>
<dbReference type="AlphaFoldDB" id="A2I453"/>
<evidence type="ECO:0000256" key="8">
    <source>
        <dbReference type="ARBA" id="ARBA00022824"/>
    </source>
</evidence>
<evidence type="ECO:0000259" key="14">
    <source>
        <dbReference type="Pfam" id="PF11566"/>
    </source>
</evidence>
<dbReference type="InterPro" id="IPR045128">
    <property type="entry name" value="PI31-like"/>
</dbReference>
<evidence type="ECO:0000256" key="2">
    <source>
        <dbReference type="ARBA" id="ARBA00004496"/>
    </source>
</evidence>
<keyword evidence="5" id="KW-0488">Methylation</keyword>
<dbReference type="Pfam" id="PF08577">
    <property type="entry name" value="PI31_Prot_C"/>
    <property type="match status" value="1"/>
</dbReference>
<evidence type="ECO:0000256" key="4">
    <source>
        <dbReference type="ARBA" id="ARBA00015575"/>
    </source>
</evidence>
<evidence type="ECO:0000313" key="15">
    <source>
        <dbReference type="EMBL" id="ABM55622.1"/>
    </source>
</evidence>
<evidence type="ECO:0000256" key="1">
    <source>
        <dbReference type="ARBA" id="ARBA00004240"/>
    </source>
</evidence>
<comment type="similarity">
    <text evidence="3">Belongs to the proteasome inhibitor PI31 family.</text>
</comment>
<accession>A2I453</accession>
<reference evidence="15" key="1">
    <citation type="submission" date="2006-10" db="EMBL/GenBank/DDBJ databases">
        <title>Expressed genes of the pink hibiscus mealybug, Maconellicoccus hirsutus.</title>
        <authorList>
            <person name="Hunter W.B."/>
            <person name="Hunnicutt L.E."/>
        </authorList>
    </citation>
    <scope>NUCLEOTIDE SEQUENCE</scope>
</reference>
<evidence type="ECO:0000256" key="3">
    <source>
        <dbReference type="ARBA" id="ARBA00006405"/>
    </source>
</evidence>
<organism evidence="15">
    <name type="scientific">Maconellicoccus hirsutus</name>
    <name type="common">Pink hibiscus mealybug</name>
    <dbReference type="NCBI Taxonomy" id="177089"/>
    <lineage>
        <taxon>Eukaryota</taxon>
        <taxon>Metazoa</taxon>
        <taxon>Ecdysozoa</taxon>
        <taxon>Arthropoda</taxon>
        <taxon>Hexapoda</taxon>
        <taxon>Insecta</taxon>
        <taxon>Pterygota</taxon>
        <taxon>Neoptera</taxon>
        <taxon>Paraneoptera</taxon>
        <taxon>Hemiptera</taxon>
        <taxon>Sternorrhyncha</taxon>
        <taxon>Coccoidea</taxon>
        <taxon>Pseudococcidae</taxon>
        <taxon>Maconellicoccus</taxon>
    </lineage>
</organism>
<keyword evidence="9" id="KW-0647">Proteasome</keyword>
<comment type="function">
    <text evidence="11">Plays an important role in control of proteasome function. Inhibits the hydrolysis of protein and peptide substrates by the 20S proteasome. Also inhibits the activation of the proteasome by the proteasome regulatory proteins PA700 and PA28.</text>
</comment>
<sequence>MGDKFFGWELLVNNVKNDINKKEDVLTLLVHFSLIKAGFKCVGINDDWKAEEVEISTELLPKEWNAGKEYVFRYRYKDEKFVLRSCHSDQSTIIFNLMQTEKLKVANVMFNYEKSVDDLKGNISSVLPNHKELSEVIQRDLLSSFIDEVKKNVDTQTNPAESPFVLIPLPDRSRSDPPFNIEHIRPLEPFARRDLDPLAAVGRRDLDPLAAVGSGNPLRVGGGGMIFDPLQENRSRFSEIGPVPGPGVPRGLPRGAVPPGARYDPFGPPGPNPGPDRFPPEYDDMFS</sequence>
<evidence type="ECO:0000256" key="12">
    <source>
        <dbReference type="SAM" id="MobiDB-lite"/>
    </source>
</evidence>
<keyword evidence="10" id="KW-0007">Acetylation</keyword>
<dbReference type="Pfam" id="PF11566">
    <property type="entry name" value="PI31_Prot_N"/>
    <property type="match status" value="1"/>
</dbReference>
<dbReference type="GO" id="GO:0005783">
    <property type="term" value="C:endoplasmic reticulum"/>
    <property type="evidence" value="ECO:0007669"/>
    <property type="project" value="UniProtKB-SubCell"/>
</dbReference>
<dbReference type="EMBL" id="EF070556">
    <property type="protein sequence ID" value="ABM55622.1"/>
    <property type="molecule type" value="mRNA"/>
</dbReference>
<name>A2I453_MACHI</name>
<evidence type="ECO:0000256" key="7">
    <source>
        <dbReference type="ARBA" id="ARBA00022553"/>
    </source>
</evidence>
<evidence type="ECO:0000259" key="13">
    <source>
        <dbReference type="Pfam" id="PF08577"/>
    </source>
</evidence>
<proteinExistence type="evidence at transcript level"/>
<keyword evidence="7" id="KW-0597">Phosphoprotein</keyword>
<dbReference type="GO" id="GO:0004866">
    <property type="term" value="F:endopeptidase inhibitor activity"/>
    <property type="evidence" value="ECO:0007669"/>
    <property type="project" value="InterPro"/>
</dbReference>
<evidence type="ECO:0000256" key="10">
    <source>
        <dbReference type="ARBA" id="ARBA00022990"/>
    </source>
</evidence>